<evidence type="ECO:0000256" key="6">
    <source>
        <dbReference type="SAM" id="Phobius"/>
    </source>
</evidence>
<name>A0A840AB65_9PROT</name>
<dbReference type="InterPro" id="IPR011577">
    <property type="entry name" value="Cyt_b561_bac/Ni-Hgenase"/>
</dbReference>
<feature type="transmembrane region" description="Helical" evidence="6">
    <location>
        <begin position="7"/>
        <end position="24"/>
    </location>
</feature>
<accession>A0A840AB65</accession>
<keyword evidence="9" id="KW-1185">Reference proteome</keyword>
<gene>
    <name evidence="8" type="ORF">GGQ83_002676</name>
</gene>
<proteinExistence type="predicted"/>
<keyword evidence="4 6" id="KW-1133">Transmembrane helix</keyword>
<evidence type="ECO:0000256" key="2">
    <source>
        <dbReference type="ARBA" id="ARBA00022475"/>
    </source>
</evidence>
<dbReference type="GO" id="GO:0022904">
    <property type="term" value="P:respiratory electron transport chain"/>
    <property type="evidence" value="ECO:0007669"/>
    <property type="project" value="InterPro"/>
</dbReference>
<feature type="transmembrane region" description="Helical" evidence="6">
    <location>
        <begin position="30"/>
        <end position="53"/>
    </location>
</feature>
<dbReference type="InterPro" id="IPR016174">
    <property type="entry name" value="Di-haem_cyt_TM"/>
</dbReference>
<comment type="subcellular location">
    <subcellularLocation>
        <location evidence="1">Cell membrane</location>
        <topology evidence="1">Multi-pass membrane protein</topology>
    </subcellularLocation>
</comment>
<dbReference type="Proteomes" id="UP000553193">
    <property type="component" value="Unassembled WGS sequence"/>
</dbReference>
<dbReference type="Pfam" id="PF01292">
    <property type="entry name" value="Ni_hydr_CYTB"/>
    <property type="match status" value="1"/>
</dbReference>
<sequence>MSIMQGLRAYHATLGLLVIAAFLTGELGSIHAVLGYAIAIIIGGRLVAALSGLRQLGLSRFYPQFEGLTLGNAFTHPAISKTLLAGIAACLILATATGIAMDRGRTLGMATSVVVSQAYARDDSREGWRGSEARGEDQEHGIVGELHEGLSNFLMIIVGLHVAYLFLFKRPLARFMLFIATPKPREAIPRRAP</sequence>
<keyword evidence="5 6" id="KW-0472">Membrane</keyword>
<comment type="caution">
    <text evidence="8">The sequence shown here is derived from an EMBL/GenBank/DDBJ whole genome shotgun (WGS) entry which is preliminary data.</text>
</comment>
<evidence type="ECO:0000256" key="1">
    <source>
        <dbReference type="ARBA" id="ARBA00004651"/>
    </source>
</evidence>
<feature type="transmembrane region" description="Helical" evidence="6">
    <location>
        <begin position="150"/>
        <end position="168"/>
    </location>
</feature>
<evidence type="ECO:0000256" key="5">
    <source>
        <dbReference type="ARBA" id="ARBA00023136"/>
    </source>
</evidence>
<dbReference type="SUPFAM" id="SSF81342">
    <property type="entry name" value="Transmembrane di-heme cytochromes"/>
    <property type="match status" value="1"/>
</dbReference>
<dbReference type="GO" id="GO:0009055">
    <property type="term" value="F:electron transfer activity"/>
    <property type="evidence" value="ECO:0007669"/>
    <property type="project" value="InterPro"/>
</dbReference>
<evidence type="ECO:0000313" key="8">
    <source>
        <dbReference type="EMBL" id="MBB3899228.1"/>
    </source>
</evidence>
<keyword evidence="3 6" id="KW-0812">Transmembrane</keyword>
<feature type="domain" description="Cytochrome b561 bacterial/Ni-hydrogenase" evidence="7">
    <location>
        <begin position="7"/>
        <end position="170"/>
    </location>
</feature>
<dbReference type="AlphaFoldDB" id="A0A840AB65"/>
<feature type="transmembrane region" description="Helical" evidence="6">
    <location>
        <begin position="83"/>
        <end position="101"/>
    </location>
</feature>
<evidence type="ECO:0000259" key="7">
    <source>
        <dbReference type="Pfam" id="PF01292"/>
    </source>
</evidence>
<keyword evidence="2" id="KW-1003">Cell membrane</keyword>
<dbReference type="EMBL" id="JACIDJ010000004">
    <property type="protein sequence ID" value="MBB3899228.1"/>
    <property type="molecule type" value="Genomic_DNA"/>
</dbReference>
<evidence type="ECO:0000313" key="9">
    <source>
        <dbReference type="Proteomes" id="UP000553193"/>
    </source>
</evidence>
<evidence type="ECO:0000256" key="3">
    <source>
        <dbReference type="ARBA" id="ARBA00022692"/>
    </source>
</evidence>
<dbReference type="GO" id="GO:0005886">
    <property type="term" value="C:plasma membrane"/>
    <property type="evidence" value="ECO:0007669"/>
    <property type="project" value="UniProtKB-SubCell"/>
</dbReference>
<protein>
    <submittedName>
        <fullName evidence="8">Cytochrome b</fullName>
    </submittedName>
</protein>
<dbReference type="RefSeq" id="WP_184384802.1">
    <property type="nucleotide sequence ID" value="NZ_JACIDJ010000004.1"/>
</dbReference>
<organism evidence="8 9">
    <name type="scientific">Roseococcus suduntuyensis</name>
    <dbReference type="NCBI Taxonomy" id="455361"/>
    <lineage>
        <taxon>Bacteria</taxon>
        <taxon>Pseudomonadati</taxon>
        <taxon>Pseudomonadota</taxon>
        <taxon>Alphaproteobacteria</taxon>
        <taxon>Acetobacterales</taxon>
        <taxon>Roseomonadaceae</taxon>
        <taxon>Roseococcus</taxon>
    </lineage>
</organism>
<evidence type="ECO:0000256" key="4">
    <source>
        <dbReference type="ARBA" id="ARBA00022989"/>
    </source>
</evidence>
<reference evidence="8 9" key="1">
    <citation type="submission" date="2020-08" db="EMBL/GenBank/DDBJ databases">
        <title>Genomic Encyclopedia of Type Strains, Phase IV (KMG-IV): sequencing the most valuable type-strain genomes for metagenomic binning, comparative biology and taxonomic classification.</title>
        <authorList>
            <person name="Goeker M."/>
        </authorList>
    </citation>
    <scope>NUCLEOTIDE SEQUENCE [LARGE SCALE GENOMIC DNA]</scope>
    <source>
        <strain evidence="8 9">DSM 19979</strain>
    </source>
</reference>